<dbReference type="EMBL" id="MU393421">
    <property type="protein sequence ID" value="KAI4871063.1"/>
    <property type="molecule type" value="Genomic_DNA"/>
</dbReference>
<organism evidence="1 2">
    <name type="scientific">Hypoxylon rubiginosum</name>
    <dbReference type="NCBI Taxonomy" id="110542"/>
    <lineage>
        <taxon>Eukaryota</taxon>
        <taxon>Fungi</taxon>
        <taxon>Dikarya</taxon>
        <taxon>Ascomycota</taxon>
        <taxon>Pezizomycotina</taxon>
        <taxon>Sordariomycetes</taxon>
        <taxon>Xylariomycetidae</taxon>
        <taxon>Xylariales</taxon>
        <taxon>Hypoxylaceae</taxon>
        <taxon>Hypoxylon</taxon>
    </lineage>
</organism>
<gene>
    <name evidence="1" type="ORF">F4820DRAFT_442492</name>
</gene>
<name>A0ACB9ZJZ7_9PEZI</name>
<keyword evidence="2" id="KW-1185">Reference proteome</keyword>
<evidence type="ECO:0000313" key="1">
    <source>
        <dbReference type="EMBL" id="KAI4871063.1"/>
    </source>
</evidence>
<proteinExistence type="predicted"/>
<comment type="caution">
    <text evidence="1">The sequence shown here is derived from an EMBL/GenBank/DDBJ whole genome shotgun (WGS) entry which is preliminary data.</text>
</comment>
<sequence length="562" mass="61226">MTSRMDERPGTKLVIYPGLLQDEFRSLIDETAILSISSDYNLQNTQEFSAAREVLLAISKDVETEEATGFNPSGFGGDSVADLSASNRGDDAEDTGATGSDMKSAGGFTTTTESSVPPSLSSSGSSTTASGDTPDLVHVGIFDGLSDGEKEKNLSEMFVELKPIDIKKALEKSKGDASLAMDELLNLQWLEHTGQRPKGIDGFFVDESHSPNKKKRRKKKGKAAKVPSLKPPGIKNITKEVSQSTTIQTDKIAFIADRLNLPLADVASIYNRRNNSLGATVIEILDNYISLDLPQTDPRLLSDIQQETVKFSWIPRDYIKAIFEICQLRDEALDVIEILADYFEKPAYRRYDISYSVVASDPEAAVATIDLTAASNLKHAVRPSTNLRSPTVDSPRGLSSQAANLSAASAASKAFAESRNHSFTSAAAAFKKGRSDSLFRQAGSFYAERAREQAASYRQASSVEANFLVDQQSTRDTIDLHGVTVQDGVDIALDRVRRWWDGLGEERARKVREGEGLTVVTGLGRHSADGKSPLRVNVFRALLADGWKAEVQTGSYRVTGRR</sequence>
<protein>
    <submittedName>
        <fullName evidence="1">Uncharacterized protein</fullName>
    </submittedName>
</protein>
<evidence type="ECO:0000313" key="2">
    <source>
        <dbReference type="Proteomes" id="UP001497700"/>
    </source>
</evidence>
<accession>A0ACB9ZJZ7</accession>
<dbReference type="Proteomes" id="UP001497700">
    <property type="component" value="Unassembled WGS sequence"/>
</dbReference>
<reference evidence="1 2" key="1">
    <citation type="journal article" date="2022" name="New Phytol.">
        <title>Ecological generalism drives hyperdiversity of secondary metabolite gene clusters in xylarialean endophytes.</title>
        <authorList>
            <person name="Franco M.E.E."/>
            <person name="Wisecaver J.H."/>
            <person name="Arnold A.E."/>
            <person name="Ju Y.M."/>
            <person name="Slot J.C."/>
            <person name="Ahrendt S."/>
            <person name="Moore L.P."/>
            <person name="Eastman K.E."/>
            <person name="Scott K."/>
            <person name="Konkel Z."/>
            <person name="Mondo S.J."/>
            <person name="Kuo A."/>
            <person name="Hayes R.D."/>
            <person name="Haridas S."/>
            <person name="Andreopoulos B."/>
            <person name="Riley R."/>
            <person name="LaButti K."/>
            <person name="Pangilinan J."/>
            <person name="Lipzen A."/>
            <person name="Amirebrahimi M."/>
            <person name="Yan J."/>
            <person name="Adam C."/>
            <person name="Keymanesh K."/>
            <person name="Ng V."/>
            <person name="Louie K."/>
            <person name="Northen T."/>
            <person name="Drula E."/>
            <person name="Henrissat B."/>
            <person name="Hsieh H.M."/>
            <person name="Youens-Clark K."/>
            <person name="Lutzoni F."/>
            <person name="Miadlikowska J."/>
            <person name="Eastwood D.C."/>
            <person name="Hamelin R.C."/>
            <person name="Grigoriev I.V."/>
            <person name="U'Ren J.M."/>
        </authorList>
    </citation>
    <scope>NUCLEOTIDE SEQUENCE [LARGE SCALE GENOMIC DNA]</scope>
    <source>
        <strain evidence="1 2">CBS 119005</strain>
    </source>
</reference>